<feature type="domain" description="Cytochrome c" evidence="6">
    <location>
        <begin position="328"/>
        <end position="408"/>
    </location>
</feature>
<dbReference type="GO" id="GO:0020037">
    <property type="term" value="F:heme binding"/>
    <property type="evidence" value="ECO:0007669"/>
    <property type="project" value="InterPro"/>
</dbReference>
<keyword evidence="3 4" id="KW-0408">Iron</keyword>
<dbReference type="RefSeq" id="WP_150090982.1">
    <property type="nucleotide sequence ID" value="NZ_VWSF01000018.1"/>
</dbReference>
<name>A0A5M6D4E5_9BACT</name>
<evidence type="ECO:0000313" key="7">
    <source>
        <dbReference type="EMBL" id="KAA5542361.1"/>
    </source>
</evidence>
<dbReference type="PROSITE" id="PS51007">
    <property type="entry name" value="CYTC"/>
    <property type="match status" value="1"/>
</dbReference>
<dbReference type="PANTHER" id="PTHR35889">
    <property type="entry name" value="CYCLOINULO-OLIGOSACCHARIDE FRUCTANOTRANSFERASE-RELATED"/>
    <property type="match status" value="1"/>
</dbReference>
<keyword evidence="8" id="KW-1185">Reference proteome</keyword>
<dbReference type="InterPro" id="IPR011429">
    <property type="entry name" value="Cyt_c_Planctomycete-type"/>
</dbReference>
<protein>
    <submittedName>
        <fullName evidence="7">DUF1553 domain-containing protein</fullName>
    </submittedName>
</protein>
<evidence type="ECO:0000256" key="1">
    <source>
        <dbReference type="ARBA" id="ARBA00022617"/>
    </source>
</evidence>
<reference evidence="7 8" key="1">
    <citation type="submission" date="2019-09" db="EMBL/GenBank/DDBJ databases">
        <title>Genome sequence and assembly of Adhaeribacter sp.</title>
        <authorList>
            <person name="Chhetri G."/>
        </authorList>
    </citation>
    <scope>NUCLEOTIDE SEQUENCE [LARGE SCALE GENOMIC DNA]</scope>
    <source>
        <strain evidence="7 8">DK36</strain>
    </source>
</reference>
<keyword evidence="5" id="KW-0732">Signal</keyword>
<dbReference type="GO" id="GO:0009055">
    <property type="term" value="F:electron transfer activity"/>
    <property type="evidence" value="ECO:0007669"/>
    <property type="project" value="InterPro"/>
</dbReference>
<evidence type="ECO:0000256" key="3">
    <source>
        <dbReference type="ARBA" id="ARBA00023004"/>
    </source>
</evidence>
<dbReference type="PROSITE" id="PS51257">
    <property type="entry name" value="PROKAR_LIPOPROTEIN"/>
    <property type="match status" value="1"/>
</dbReference>
<evidence type="ECO:0000259" key="6">
    <source>
        <dbReference type="PROSITE" id="PS51007"/>
    </source>
</evidence>
<dbReference type="PANTHER" id="PTHR35889:SF3">
    <property type="entry name" value="F-BOX DOMAIN-CONTAINING PROTEIN"/>
    <property type="match status" value="1"/>
</dbReference>
<dbReference type="AlphaFoldDB" id="A0A5M6D4E5"/>
<evidence type="ECO:0000256" key="5">
    <source>
        <dbReference type="SAM" id="SignalP"/>
    </source>
</evidence>
<feature type="signal peptide" evidence="5">
    <location>
        <begin position="1"/>
        <end position="20"/>
    </location>
</feature>
<dbReference type="Pfam" id="PF07587">
    <property type="entry name" value="PSD1"/>
    <property type="match status" value="1"/>
</dbReference>
<dbReference type="GO" id="GO:0046872">
    <property type="term" value="F:metal ion binding"/>
    <property type="evidence" value="ECO:0007669"/>
    <property type="project" value="UniProtKB-KW"/>
</dbReference>
<comment type="caution">
    <text evidence="7">The sequence shown here is derived from an EMBL/GenBank/DDBJ whole genome shotgun (WGS) entry which is preliminary data.</text>
</comment>
<evidence type="ECO:0000313" key="8">
    <source>
        <dbReference type="Proteomes" id="UP000323426"/>
    </source>
</evidence>
<sequence length="771" mass="87149">MTRRLYFYLGIIAVTGLGQACNSGVANQASEEKLPEKVSYNFDVRPILSDNCFACHGPDANKREAGLRLDIAEEAYKALEENPTAHALVPGKPELSAVFQRISSEDTAMVMPPAGSNLKLTPREIKIIQKWIKQGAIYESHWAFVPPKKPALPQVNQQDWPRNAIDYFVLEKQEQKGLKPNPEADKERLLKRVSLDLIGLPPSIEMMDRFLADTSAKAYEKIVDELLQNPAYGEKMAVSWLDVARYADSHGFQDDGYRTQWPWRDWVIHALNQNMPYKDFITWQLAGDLMPNATKEQILATGFNRNHKITEEGGVVDEEYRVMYVTDRSDTFGKSLIGVTMECARCHDHKYDPFSQKEYYQLYSFFNNVKEVGIESVIGGPETYAKKPFIEISNEEVKNILTFINKQDTSRLIVSVMGDLDSLRKTHILNRGAYDAPGEEVQPATPKAILPFNNLYPKNRLGLAQWLFDKKNPLTARVYVNRVWQEFFGKGLVKTSGDFGMQGELPSHPALLDWLAVDFRDNGWNIKRLVKQLVTSATYRQSAIIPPDILKADPDNILLARAPRYRVAAEFVRDLVLASSGLLNKTIGGPSVKPYQPPGLWEGATSGRGLLSVYKQDHGSSLYRRGMYTLIKRTVPPPSMSIFDASNRDQCEVKRLNTNTPLQALIMMNDPTVLEASRVLAAKLLMEKSSTTDKIRKAFRGIVCRQPNEKEIQLLGKYYQDELKTLKNSLAEKRLAVGEYPLPEKADKMKLAALMQVVTTIYNLEETLSKS</sequence>
<proteinExistence type="predicted"/>
<keyword evidence="1 4" id="KW-0349">Heme</keyword>
<dbReference type="InterPro" id="IPR036909">
    <property type="entry name" value="Cyt_c-like_dom_sf"/>
</dbReference>
<dbReference type="InterPro" id="IPR022655">
    <property type="entry name" value="DUF1553"/>
</dbReference>
<dbReference type="Pfam" id="PF07635">
    <property type="entry name" value="PSCyt1"/>
    <property type="match status" value="1"/>
</dbReference>
<evidence type="ECO:0000256" key="4">
    <source>
        <dbReference type="PROSITE-ProRule" id="PRU00433"/>
    </source>
</evidence>
<evidence type="ECO:0000256" key="2">
    <source>
        <dbReference type="ARBA" id="ARBA00022723"/>
    </source>
</evidence>
<dbReference type="InterPro" id="IPR009056">
    <property type="entry name" value="Cyt_c-like_dom"/>
</dbReference>
<dbReference type="Pfam" id="PF07583">
    <property type="entry name" value="PSCyt2"/>
    <property type="match status" value="1"/>
</dbReference>
<organism evidence="7 8">
    <name type="scientific">Adhaeribacter rhizoryzae</name>
    <dbReference type="NCBI Taxonomy" id="2607907"/>
    <lineage>
        <taxon>Bacteria</taxon>
        <taxon>Pseudomonadati</taxon>
        <taxon>Bacteroidota</taxon>
        <taxon>Cytophagia</taxon>
        <taxon>Cytophagales</taxon>
        <taxon>Hymenobacteraceae</taxon>
        <taxon>Adhaeribacter</taxon>
    </lineage>
</organism>
<dbReference type="EMBL" id="VWSF01000018">
    <property type="protein sequence ID" value="KAA5542361.1"/>
    <property type="molecule type" value="Genomic_DNA"/>
</dbReference>
<feature type="chain" id="PRO_5024442787" evidence="5">
    <location>
        <begin position="21"/>
        <end position="771"/>
    </location>
</feature>
<dbReference type="InterPro" id="IPR011444">
    <property type="entry name" value="DUF1549"/>
</dbReference>
<keyword evidence="2 4" id="KW-0479">Metal-binding</keyword>
<accession>A0A5M6D4E5</accession>
<gene>
    <name evidence="7" type="ORF">F0145_19225</name>
</gene>
<dbReference type="Proteomes" id="UP000323426">
    <property type="component" value="Unassembled WGS sequence"/>
</dbReference>
<dbReference type="SUPFAM" id="SSF46626">
    <property type="entry name" value="Cytochrome c"/>
    <property type="match status" value="1"/>
</dbReference>